<protein>
    <submittedName>
        <fullName evidence="1">Uncharacterized protein</fullName>
    </submittedName>
</protein>
<evidence type="ECO:0000313" key="2">
    <source>
        <dbReference type="Proteomes" id="UP000663760"/>
    </source>
</evidence>
<sequence length="102" mass="11037">MGKEEGGVEPAAKFAAVWDAGVVADRRRPPLGGLGAAIGRRGSKLSVKFSNGKTLPKKDYMVGFQEVLLHTDNVNLIMIKTSDVSSRNEMRSSPLPHRCLSE</sequence>
<keyword evidence="2" id="KW-1185">Reference proteome</keyword>
<reference evidence="1" key="1">
    <citation type="submission" date="2020-02" db="EMBL/GenBank/DDBJ databases">
        <authorList>
            <person name="Scholz U."/>
            <person name="Mascher M."/>
            <person name="Fiebig A."/>
        </authorList>
    </citation>
    <scope>NUCLEOTIDE SEQUENCE</scope>
</reference>
<organism evidence="1 2">
    <name type="scientific">Spirodela intermedia</name>
    <name type="common">Intermediate duckweed</name>
    <dbReference type="NCBI Taxonomy" id="51605"/>
    <lineage>
        <taxon>Eukaryota</taxon>
        <taxon>Viridiplantae</taxon>
        <taxon>Streptophyta</taxon>
        <taxon>Embryophyta</taxon>
        <taxon>Tracheophyta</taxon>
        <taxon>Spermatophyta</taxon>
        <taxon>Magnoliopsida</taxon>
        <taxon>Liliopsida</taxon>
        <taxon>Araceae</taxon>
        <taxon>Lemnoideae</taxon>
        <taxon>Spirodela</taxon>
    </lineage>
</organism>
<name>A0A7I8K7P1_SPIIN</name>
<proteinExistence type="predicted"/>
<gene>
    <name evidence="1" type="ORF">SI8410_03003795</name>
</gene>
<dbReference type="Proteomes" id="UP000663760">
    <property type="component" value="Chromosome 3"/>
</dbReference>
<accession>A0A7I8K7P1</accession>
<dbReference type="EMBL" id="LR746266">
    <property type="protein sequence ID" value="CAA7392968.1"/>
    <property type="molecule type" value="Genomic_DNA"/>
</dbReference>
<dbReference type="AlphaFoldDB" id="A0A7I8K7P1"/>
<evidence type="ECO:0000313" key="1">
    <source>
        <dbReference type="EMBL" id="CAA7392968.1"/>
    </source>
</evidence>